<sequence length="148" mass="16998">MSIEMKKEHLIQYGLKVFEEIGANEICSVCIRSGNSCCRGCEFLKDGEGCQKRNTSCIAWLCGLQKHYFEEVGLLDDWEKLWAKVPGKLHRRDVTPDIVKVNTLLKVKHINKNSGKLMADKFNIFIGNGGNLEKLEERLQHDFVMRKL</sequence>
<dbReference type="AlphaFoldDB" id="A0A398B8C6"/>
<evidence type="ECO:0000313" key="1">
    <source>
        <dbReference type="EMBL" id="RID86225.1"/>
    </source>
</evidence>
<gene>
    <name evidence="1" type="ORF">D1953_10655</name>
</gene>
<keyword evidence="2" id="KW-1185">Reference proteome</keyword>
<dbReference type="RefSeq" id="WP_119117162.1">
    <property type="nucleotide sequence ID" value="NZ_QWVS01000016.1"/>
</dbReference>
<reference evidence="1 2" key="1">
    <citation type="submission" date="2018-08" db="EMBL/GenBank/DDBJ databases">
        <title>Bacillus jemisoniae sp. nov., Bacillus chryseoplanitiae sp. nov., Bacillus resnikiae sp. nov., and Bacillus frankliniae sp. nov., isolated from Viking spacecraft and associated surfaces.</title>
        <authorList>
            <person name="Seuylemezian A."/>
            <person name="Vaishampayan P."/>
        </authorList>
    </citation>
    <scope>NUCLEOTIDE SEQUENCE [LARGE SCALE GENOMIC DNA]</scope>
    <source>
        <strain evidence="1 2">MA001</strain>
    </source>
</reference>
<dbReference type="Proteomes" id="UP000266016">
    <property type="component" value="Unassembled WGS sequence"/>
</dbReference>
<accession>A0A398B8C6</accession>
<proteinExistence type="predicted"/>
<name>A0A398B8C6_9BACI</name>
<dbReference type="EMBL" id="QWVS01000016">
    <property type="protein sequence ID" value="RID86225.1"/>
    <property type="molecule type" value="Genomic_DNA"/>
</dbReference>
<comment type="caution">
    <text evidence="1">The sequence shown here is derived from an EMBL/GenBank/DDBJ whole genome shotgun (WGS) entry which is preliminary data.</text>
</comment>
<organism evidence="1 2">
    <name type="scientific">Peribacillus asahii</name>
    <dbReference type="NCBI Taxonomy" id="228899"/>
    <lineage>
        <taxon>Bacteria</taxon>
        <taxon>Bacillati</taxon>
        <taxon>Bacillota</taxon>
        <taxon>Bacilli</taxon>
        <taxon>Bacillales</taxon>
        <taxon>Bacillaceae</taxon>
        <taxon>Peribacillus</taxon>
    </lineage>
</organism>
<protein>
    <submittedName>
        <fullName evidence="1">DNA mismatch repair protein</fullName>
    </submittedName>
</protein>
<evidence type="ECO:0000313" key="2">
    <source>
        <dbReference type="Proteomes" id="UP000266016"/>
    </source>
</evidence>